<dbReference type="PANTHER" id="PTHR28580:SF1">
    <property type="entry name" value="GENERAL TRANSCRIPTION FACTOR IIH SUBUNIT 5"/>
    <property type="match status" value="1"/>
</dbReference>
<keyword evidence="3 8" id="KW-0227">DNA damage</keyword>
<organism evidence="10">
    <name type="scientific">Chaetoceros debilis</name>
    <dbReference type="NCBI Taxonomy" id="122233"/>
    <lineage>
        <taxon>Eukaryota</taxon>
        <taxon>Sar</taxon>
        <taxon>Stramenopiles</taxon>
        <taxon>Ochrophyta</taxon>
        <taxon>Bacillariophyta</taxon>
        <taxon>Coscinodiscophyceae</taxon>
        <taxon>Chaetocerotophycidae</taxon>
        <taxon>Chaetocerotales</taxon>
        <taxon>Chaetocerotaceae</taxon>
        <taxon>Chaetoceros</taxon>
    </lineage>
</organism>
<dbReference type="GO" id="GO:0006367">
    <property type="term" value="P:transcription initiation at RNA polymerase II promoter"/>
    <property type="evidence" value="ECO:0007669"/>
    <property type="project" value="UniProtKB-UniRule"/>
</dbReference>
<dbReference type="SUPFAM" id="SSF142897">
    <property type="entry name" value="TFB5-like"/>
    <property type="match status" value="1"/>
</dbReference>
<feature type="compositionally biased region" description="Basic residues" evidence="9">
    <location>
        <begin position="7"/>
        <end position="16"/>
    </location>
</feature>
<comment type="subcellular location">
    <subcellularLocation>
        <location evidence="1 8">Nucleus</location>
    </subcellularLocation>
</comment>
<evidence type="ECO:0000256" key="9">
    <source>
        <dbReference type="SAM" id="MobiDB-lite"/>
    </source>
</evidence>
<comment type="subunit">
    <text evidence="8">Component of the 7-subunit TFIIH core complex.</text>
</comment>
<keyword evidence="7 8" id="KW-0539">Nucleus</keyword>
<evidence type="ECO:0000256" key="7">
    <source>
        <dbReference type="ARBA" id="ARBA00023242"/>
    </source>
</evidence>
<evidence type="ECO:0000256" key="1">
    <source>
        <dbReference type="ARBA" id="ARBA00004123"/>
    </source>
</evidence>
<comment type="similarity">
    <text evidence="2 8">Belongs to the TFB5 family.</text>
</comment>
<dbReference type="GO" id="GO:0005675">
    <property type="term" value="C:transcription factor TFIIH holo complex"/>
    <property type="evidence" value="ECO:0007669"/>
    <property type="project" value="TreeGrafter"/>
</dbReference>
<protein>
    <recommendedName>
        <fullName evidence="8">General transcription and DNA repair factor IIH subunit TFB5</fullName>
    </recommendedName>
</protein>
<reference evidence="10" key="1">
    <citation type="submission" date="2021-01" db="EMBL/GenBank/DDBJ databases">
        <authorList>
            <person name="Corre E."/>
            <person name="Pelletier E."/>
            <person name="Niang G."/>
            <person name="Scheremetjew M."/>
            <person name="Finn R."/>
            <person name="Kale V."/>
            <person name="Holt S."/>
            <person name="Cochrane G."/>
            <person name="Meng A."/>
            <person name="Brown T."/>
            <person name="Cohen L."/>
        </authorList>
    </citation>
    <scope>NUCLEOTIDE SEQUENCE</scope>
    <source>
        <strain evidence="10">MM31A-1</strain>
    </source>
</reference>
<dbReference type="GO" id="GO:0000439">
    <property type="term" value="C:transcription factor TFIIH core complex"/>
    <property type="evidence" value="ECO:0007669"/>
    <property type="project" value="UniProtKB-UniRule"/>
</dbReference>
<gene>
    <name evidence="10" type="ORF">CDEB00056_LOCUS592</name>
</gene>
<dbReference type="InterPro" id="IPR009400">
    <property type="entry name" value="TFIIH_TTDA/Tfb5"/>
</dbReference>
<proteinExistence type="inferred from homology"/>
<keyword evidence="6 8" id="KW-0234">DNA repair</keyword>
<sequence>MPPSKQNKAKKARTTKSPKTAAAVPSAGYLLTCDAPTKQFIKTLDESKTNDKKFIIEDLDPTHLLIKGRARAEILRKVEDWMDSNVFTNIERVGENLET</sequence>
<evidence type="ECO:0000256" key="5">
    <source>
        <dbReference type="ARBA" id="ARBA00023163"/>
    </source>
</evidence>
<evidence type="ECO:0000256" key="3">
    <source>
        <dbReference type="ARBA" id="ARBA00022763"/>
    </source>
</evidence>
<keyword evidence="5 8" id="KW-0804">Transcription</keyword>
<name>A0A7S3PU34_9STRA</name>
<accession>A0A7S3PU34</accession>
<dbReference type="SMART" id="SM01395">
    <property type="entry name" value="Tbf5"/>
    <property type="match status" value="1"/>
</dbReference>
<evidence type="ECO:0000256" key="6">
    <source>
        <dbReference type="ARBA" id="ARBA00023204"/>
    </source>
</evidence>
<dbReference type="Gene3D" id="3.30.70.1220">
    <property type="entry name" value="TFB5-like"/>
    <property type="match status" value="1"/>
</dbReference>
<keyword evidence="4 8" id="KW-0805">Transcription regulation</keyword>
<evidence type="ECO:0000256" key="4">
    <source>
        <dbReference type="ARBA" id="ARBA00023015"/>
    </source>
</evidence>
<feature type="region of interest" description="Disordered" evidence="9">
    <location>
        <begin position="1"/>
        <end position="21"/>
    </location>
</feature>
<dbReference type="AlphaFoldDB" id="A0A7S3PU34"/>
<evidence type="ECO:0000256" key="2">
    <source>
        <dbReference type="ARBA" id="ARBA00007470"/>
    </source>
</evidence>
<dbReference type="PANTHER" id="PTHR28580">
    <property type="entry name" value="GENERAL TRANSCRIPTION FACTOR IIH SUBUNIT 5"/>
    <property type="match status" value="1"/>
</dbReference>
<dbReference type="Pfam" id="PF06331">
    <property type="entry name" value="Tfb5"/>
    <property type="match status" value="1"/>
</dbReference>
<evidence type="ECO:0000256" key="8">
    <source>
        <dbReference type="RuleBase" id="RU368032"/>
    </source>
</evidence>
<dbReference type="InterPro" id="IPR035935">
    <property type="entry name" value="TFB5-like_sf"/>
</dbReference>
<dbReference type="GO" id="GO:0006294">
    <property type="term" value="P:nucleotide-excision repair, preincision complex assembly"/>
    <property type="evidence" value="ECO:0007669"/>
    <property type="project" value="TreeGrafter"/>
</dbReference>
<dbReference type="EMBL" id="HBIO01000820">
    <property type="protein sequence ID" value="CAE0455751.1"/>
    <property type="molecule type" value="Transcribed_RNA"/>
</dbReference>
<comment type="function">
    <text evidence="8">In NER, TFIIH acts by opening DNA around the lesion to allow the excision of the damaged oligonucleotide and its replacement by a new DNA fragment. In transcription, TFIIH has an essential role in transcription initiation. When the pre-initiation complex (PIC) has been established, TFIIH is required for promoter opening and promoter escape.</text>
</comment>
<evidence type="ECO:0000313" key="10">
    <source>
        <dbReference type="EMBL" id="CAE0455751.1"/>
    </source>
</evidence>